<dbReference type="NCBIfam" id="TIGR04131">
    <property type="entry name" value="Bac_Flav_CTERM"/>
    <property type="match status" value="1"/>
</dbReference>
<reference evidence="2 3" key="1">
    <citation type="submission" date="2020-03" db="EMBL/GenBank/DDBJ databases">
        <title>Genomic Encyclopedia of Type Strains, Phase IV (KMG-V): Genome sequencing to study the core and pangenomes of soil and plant-associated prokaryotes.</title>
        <authorList>
            <person name="Whitman W."/>
        </authorList>
    </citation>
    <scope>NUCLEOTIDE SEQUENCE [LARGE SCALE GENOMIC DNA]</scope>
    <source>
        <strain evidence="2 3">1B</strain>
    </source>
</reference>
<dbReference type="Pfam" id="PF13585">
    <property type="entry name" value="CHU_C"/>
    <property type="match status" value="1"/>
</dbReference>
<sequence>MLKSTHLAPRHFLMAVVLLVITFGGIRPVQGQNTEWSRWYFGNQAGLRFTPDSAVVLTDSRMISASASASLCDSTGRLQLYSNGMRVWNGRHQLMRNGASLGGDSLSSQGCVVVPRPGAAGRYYLFTLDNWLGRNPRRGLRMAELDVAAAAGQGEVLRTNQPVVPDTLLLRLGQHDFMEQAALVRHPDGHSWWLVTHLLDTNVFLSVRIDGGAFTRSSVVLSSAGRVRTILPGNANSQVDGVGCMATSPDGHRLALNSLINGCEVFNFDPVTGLVSAPVFLGYGIYSYGVTFSPNGRLLYCSRQGPAFGTGCTKNAITEVRQFDVTLPAASIAASAVTVYNGCGAMVWGLQLAPNGAIYAANLRTDVPGPLATVLDVIRQPNVRGVGCQYTFAGLDLGVGHWVVRSFPVVPSLLPGQRLLAVAAMAGTMPGPGPGNSGRLACVGTAVALQATGSTLGAVGDTLEWDFGDGQQLRTVQQQASHTYRLPGSYTVQVRLRNGGQVQALRQLTLVTVAAPTVNLGPDLLQCAGQGATLTVGTPPPGTRIRWQDNSTAATLAVTAPGLYWAELTSAAGCTVRDSLRLSWHPQAPVVLVANGPLCPDKPVLLSVGAQPANTRYRWQDGSTAPGFTATLPDTYSLTLTTPAGCQVAASILLAYDNAGGCALTGSLPNIITPNNDQANDYFELKGLNATDWNLTIFNRWGREIFRQAAYNNRWNATAQPAGMYYYHLVNPATGQQYKGWLEVVK</sequence>
<dbReference type="SUPFAM" id="SSF49299">
    <property type="entry name" value="PKD domain"/>
    <property type="match status" value="1"/>
</dbReference>
<dbReference type="Gene3D" id="2.130.10.10">
    <property type="entry name" value="YVTN repeat-like/Quinoprotein amine dehydrogenase"/>
    <property type="match status" value="1"/>
</dbReference>
<accession>A0ABX1HK25</accession>
<dbReference type="InterPro" id="IPR013783">
    <property type="entry name" value="Ig-like_fold"/>
</dbReference>
<comment type="caution">
    <text evidence="2">The sequence shown here is derived from an EMBL/GenBank/DDBJ whole genome shotgun (WGS) entry which is preliminary data.</text>
</comment>
<dbReference type="SUPFAM" id="SSF82171">
    <property type="entry name" value="DPP6 N-terminal domain-like"/>
    <property type="match status" value="1"/>
</dbReference>
<dbReference type="InterPro" id="IPR000601">
    <property type="entry name" value="PKD_dom"/>
</dbReference>
<protein>
    <submittedName>
        <fullName evidence="2">Gliding motility-associated-like protein</fullName>
    </submittedName>
</protein>
<organism evidence="2 3">
    <name type="scientific">Hymenobacter artigasi</name>
    <dbReference type="NCBI Taxonomy" id="2719616"/>
    <lineage>
        <taxon>Bacteria</taxon>
        <taxon>Pseudomonadati</taxon>
        <taxon>Bacteroidota</taxon>
        <taxon>Cytophagia</taxon>
        <taxon>Cytophagales</taxon>
        <taxon>Hymenobacteraceae</taxon>
        <taxon>Hymenobacter</taxon>
    </lineage>
</organism>
<dbReference type="Gene3D" id="2.60.40.10">
    <property type="entry name" value="Immunoglobulins"/>
    <property type="match status" value="1"/>
</dbReference>
<gene>
    <name evidence="2" type="ORF">HBN54_003216</name>
</gene>
<dbReference type="InterPro" id="IPR026341">
    <property type="entry name" value="T9SS_type_B"/>
</dbReference>
<dbReference type="Pfam" id="PF18911">
    <property type="entry name" value="PKD_4"/>
    <property type="match status" value="1"/>
</dbReference>
<feature type="domain" description="PKD" evidence="1">
    <location>
        <begin position="462"/>
        <end position="498"/>
    </location>
</feature>
<dbReference type="Proteomes" id="UP000717634">
    <property type="component" value="Unassembled WGS sequence"/>
</dbReference>
<dbReference type="InterPro" id="IPR022409">
    <property type="entry name" value="PKD/Chitinase_dom"/>
</dbReference>
<dbReference type="InterPro" id="IPR035986">
    <property type="entry name" value="PKD_dom_sf"/>
</dbReference>
<evidence type="ECO:0000313" key="3">
    <source>
        <dbReference type="Proteomes" id="UP000717634"/>
    </source>
</evidence>
<evidence type="ECO:0000259" key="1">
    <source>
        <dbReference type="PROSITE" id="PS50093"/>
    </source>
</evidence>
<evidence type="ECO:0000313" key="2">
    <source>
        <dbReference type="EMBL" id="NKI90609.1"/>
    </source>
</evidence>
<dbReference type="SMART" id="SM00089">
    <property type="entry name" value="PKD"/>
    <property type="match status" value="1"/>
</dbReference>
<proteinExistence type="predicted"/>
<dbReference type="EMBL" id="JAAVTK010000010">
    <property type="protein sequence ID" value="NKI90609.1"/>
    <property type="molecule type" value="Genomic_DNA"/>
</dbReference>
<dbReference type="InterPro" id="IPR015943">
    <property type="entry name" value="WD40/YVTN_repeat-like_dom_sf"/>
</dbReference>
<keyword evidence="3" id="KW-1185">Reference proteome</keyword>
<dbReference type="CDD" id="cd00146">
    <property type="entry name" value="PKD"/>
    <property type="match status" value="1"/>
</dbReference>
<dbReference type="PROSITE" id="PS50093">
    <property type="entry name" value="PKD"/>
    <property type="match status" value="1"/>
</dbReference>
<name>A0ABX1HK25_9BACT</name>